<evidence type="ECO:0000313" key="1">
    <source>
        <dbReference type="EMBL" id="KAF2010112.1"/>
    </source>
</evidence>
<accession>A0A6A5XAX9</accession>
<dbReference type="EMBL" id="ML978077">
    <property type="protein sequence ID" value="KAF2010112.1"/>
    <property type="molecule type" value="Genomic_DNA"/>
</dbReference>
<reference evidence="1" key="1">
    <citation type="journal article" date="2020" name="Stud. Mycol.">
        <title>101 Dothideomycetes genomes: a test case for predicting lifestyles and emergence of pathogens.</title>
        <authorList>
            <person name="Haridas S."/>
            <person name="Albert R."/>
            <person name="Binder M."/>
            <person name="Bloem J."/>
            <person name="Labutti K."/>
            <person name="Salamov A."/>
            <person name="Andreopoulos B."/>
            <person name="Baker S."/>
            <person name="Barry K."/>
            <person name="Bills G."/>
            <person name="Bluhm B."/>
            <person name="Cannon C."/>
            <person name="Castanera R."/>
            <person name="Culley D."/>
            <person name="Daum C."/>
            <person name="Ezra D."/>
            <person name="Gonzalez J."/>
            <person name="Henrissat B."/>
            <person name="Kuo A."/>
            <person name="Liang C."/>
            <person name="Lipzen A."/>
            <person name="Lutzoni F."/>
            <person name="Magnuson J."/>
            <person name="Mondo S."/>
            <person name="Nolan M."/>
            <person name="Ohm R."/>
            <person name="Pangilinan J."/>
            <person name="Park H.-J."/>
            <person name="Ramirez L."/>
            <person name="Alfaro M."/>
            <person name="Sun H."/>
            <person name="Tritt A."/>
            <person name="Yoshinaga Y."/>
            <person name="Zwiers L.-H."/>
            <person name="Turgeon B."/>
            <person name="Goodwin S."/>
            <person name="Spatafora J."/>
            <person name="Crous P."/>
            <person name="Grigoriev I."/>
        </authorList>
    </citation>
    <scope>NUCLEOTIDE SEQUENCE</scope>
    <source>
        <strain evidence="1">CBS 175.79</strain>
    </source>
</reference>
<dbReference type="AlphaFoldDB" id="A0A6A5XAX9"/>
<gene>
    <name evidence="1" type="ORF">BU24DRAFT_496894</name>
</gene>
<sequence length="954" mass="108939">MDPFSVAGSAVGVTSLGLQICQALIVYYGKFRSFHDDVDAVVRRSESLGRNLKALESLKIRLGDGEVSSDLQKSMDTVALALRKLNEYAKRCGEIKVPVSQRDQARLVTKRLLWPFRHDTLLYLQDTLDRTQADLELALQIIDFGVAHNHTEALEEVRETLKSQNDIIEIERGNRTIEMTSIQNQTSLISSQLSAIKRRLDIIVLPNARTMNLTSFPSSSSNEKGHDETLLCSQNQTAENRREPLQEIANWKGSRSARCHCRYFARNQIQIKFSISHWLWFPIRIEEVSDHMPGCQYYASGDRVQTIKTHFNVRIAGSWNYHVKASWTHAQTSIWSTISPVLRFHPVVPTDSPGFEPFNRLLQESLKEFRSLPRIHHLSDKGRKRNWKLRLYQTLNTVRDNFKHQRASPLDINTNGMSIVKLILKHVMFYLEQGLLDIDEFNILLNDLELMGLRLNQEVSYAMLLLHMKYGSQVGSLCLKYDEDDVALIYSHVIRTTGSWSLPNTTLLLMAPQGFFDFIYELLLLEKYDRDFEEESPLTSAIVHRSQQELLLILQSKPPSSFYTSIEFNEALSIALSWPSGLKSLLSNIPGGLSILGADQSLLMNHALNLNNRASIRILLHNNISVTPDLWRCACYLQDGFEAETRNEIFTYMATYLARAGCTSRLYHEYKLTPIAAQCLWDAGFPLDQDTGCPGRSSPLWSHARLADPKESSWAATESLLEWLVSKGCSLDWVHPQHRTTSAHFIARQFACSGVFTSINLDDSLPPCSEFMMDVLLRGNRDVCCCHCSEDGCTVIGSAIKLSSGLVDTIEERRTGMLHFVYEIVDLHDDRRWMAPAIIRILTFDKLNLTHTCCHESLKRWWLSDPPDCSEIDEIHVIEKKDIELLERLMEEFTAAWETHTGKFQEFIDNVWEPKMEEECGELSDIDESQIQRIMDIGVVLDKVETQTVSTEEG</sequence>
<evidence type="ECO:0000313" key="2">
    <source>
        <dbReference type="Proteomes" id="UP000799778"/>
    </source>
</evidence>
<name>A0A6A5XAX9_9PLEO</name>
<organism evidence="1 2">
    <name type="scientific">Aaosphaeria arxii CBS 175.79</name>
    <dbReference type="NCBI Taxonomy" id="1450172"/>
    <lineage>
        <taxon>Eukaryota</taxon>
        <taxon>Fungi</taxon>
        <taxon>Dikarya</taxon>
        <taxon>Ascomycota</taxon>
        <taxon>Pezizomycotina</taxon>
        <taxon>Dothideomycetes</taxon>
        <taxon>Pleosporomycetidae</taxon>
        <taxon>Pleosporales</taxon>
        <taxon>Pleosporales incertae sedis</taxon>
        <taxon>Aaosphaeria</taxon>
    </lineage>
</organism>
<proteinExistence type="predicted"/>
<protein>
    <recommendedName>
        <fullName evidence="3">Fungal N-terminal domain-containing protein</fullName>
    </recommendedName>
</protein>
<evidence type="ECO:0008006" key="3">
    <source>
        <dbReference type="Google" id="ProtNLM"/>
    </source>
</evidence>
<keyword evidence="2" id="KW-1185">Reference proteome</keyword>
<dbReference type="GeneID" id="54291617"/>
<dbReference type="RefSeq" id="XP_033378451.1">
    <property type="nucleotide sequence ID" value="XM_033534220.1"/>
</dbReference>
<dbReference type="Proteomes" id="UP000799778">
    <property type="component" value="Unassembled WGS sequence"/>
</dbReference>
<dbReference type="OrthoDB" id="1577640at2759"/>